<dbReference type="SUPFAM" id="SSF88659">
    <property type="entry name" value="Sigma3 and sigma4 domains of RNA polymerase sigma factors"/>
    <property type="match status" value="1"/>
</dbReference>
<keyword evidence="2" id="KW-0805">Transcription regulation</keyword>
<dbReference type="EMBL" id="QGNY01000001">
    <property type="protein sequence ID" value="PWS33338.1"/>
    <property type="molecule type" value="Genomic_DNA"/>
</dbReference>
<keyword evidence="8" id="KW-1185">Reference proteome</keyword>
<dbReference type="PANTHER" id="PTHR43133:SF46">
    <property type="entry name" value="RNA POLYMERASE SIGMA-70 FACTOR ECF SUBFAMILY"/>
    <property type="match status" value="1"/>
</dbReference>
<dbReference type="InterPro" id="IPR013325">
    <property type="entry name" value="RNA_pol_sigma_r2"/>
</dbReference>
<dbReference type="NCBIfam" id="TIGR02937">
    <property type="entry name" value="sigma70-ECF"/>
    <property type="match status" value="1"/>
</dbReference>
<dbReference type="InterPro" id="IPR014284">
    <property type="entry name" value="RNA_pol_sigma-70_dom"/>
</dbReference>
<dbReference type="RefSeq" id="WP_109927925.1">
    <property type="nucleotide sequence ID" value="NZ_QGNY01000001.1"/>
</dbReference>
<name>A0A317F739_9SPHI</name>
<dbReference type="InterPro" id="IPR013249">
    <property type="entry name" value="RNA_pol_sigma70_r4_t2"/>
</dbReference>
<evidence type="ECO:0000313" key="7">
    <source>
        <dbReference type="EMBL" id="PWS33338.1"/>
    </source>
</evidence>
<dbReference type="Pfam" id="PF04542">
    <property type="entry name" value="Sigma70_r2"/>
    <property type="match status" value="1"/>
</dbReference>
<dbReference type="InterPro" id="IPR039425">
    <property type="entry name" value="RNA_pol_sigma-70-like"/>
</dbReference>
<dbReference type="InterPro" id="IPR013324">
    <property type="entry name" value="RNA_pol_sigma_r3/r4-like"/>
</dbReference>
<evidence type="ECO:0000256" key="4">
    <source>
        <dbReference type="ARBA" id="ARBA00023163"/>
    </source>
</evidence>
<evidence type="ECO:0000259" key="5">
    <source>
        <dbReference type="Pfam" id="PF04542"/>
    </source>
</evidence>
<sequence length="201" mass="23437">MMTSGKELPNEMELFQRFAQGDMVAFKKIYDQYNPPLSSFIQKMVKSLDLTQEVVQYVWVVVWNDRTKLENVANPAGYLHRLARYKTYNYLKKIALDRDLMQKMARVSTELHNELEEMFDLKHQEALIKDAVQELSPQRKKIWEMSRTQHLSHEEIAEALQISKSTVNNQIVAASAQIKSFLENNGTLLSLATLFSLFKDY</sequence>
<dbReference type="OrthoDB" id="659577at2"/>
<accession>A0A317F739</accession>
<dbReference type="Gene3D" id="1.10.10.10">
    <property type="entry name" value="Winged helix-like DNA-binding domain superfamily/Winged helix DNA-binding domain"/>
    <property type="match status" value="1"/>
</dbReference>
<organism evidence="7 8">
    <name type="scientific">Pedobacter paludis</name>
    <dbReference type="NCBI Taxonomy" id="2203212"/>
    <lineage>
        <taxon>Bacteria</taxon>
        <taxon>Pseudomonadati</taxon>
        <taxon>Bacteroidota</taxon>
        <taxon>Sphingobacteriia</taxon>
        <taxon>Sphingobacteriales</taxon>
        <taxon>Sphingobacteriaceae</taxon>
        <taxon>Pedobacter</taxon>
    </lineage>
</organism>
<gene>
    <name evidence="7" type="ORF">DF947_01555</name>
</gene>
<protein>
    <submittedName>
        <fullName evidence="7">RNA polymerase sigma-70 factor</fullName>
    </submittedName>
</protein>
<dbReference type="InterPro" id="IPR036388">
    <property type="entry name" value="WH-like_DNA-bd_sf"/>
</dbReference>
<dbReference type="GO" id="GO:0006352">
    <property type="term" value="P:DNA-templated transcription initiation"/>
    <property type="evidence" value="ECO:0007669"/>
    <property type="project" value="InterPro"/>
</dbReference>
<dbReference type="AlphaFoldDB" id="A0A317F739"/>
<evidence type="ECO:0000256" key="2">
    <source>
        <dbReference type="ARBA" id="ARBA00023015"/>
    </source>
</evidence>
<reference evidence="8" key="1">
    <citation type="submission" date="2018-05" db="EMBL/GenBank/DDBJ databases">
        <title>Pedobacter paludis sp. nov., isolated from wetland soil.</title>
        <authorList>
            <person name="Zhang Y."/>
        </authorList>
    </citation>
    <scope>NUCLEOTIDE SEQUENCE [LARGE SCALE GENOMIC DNA]</scope>
    <source>
        <strain evidence="8">R-8</strain>
    </source>
</reference>
<feature type="domain" description="RNA polymerase sigma-70 region 2" evidence="5">
    <location>
        <begin position="29"/>
        <end position="93"/>
    </location>
</feature>
<dbReference type="Proteomes" id="UP000245391">
    <property type="component" value="Unassembled WGS sequence"/>
</dbReference>
<dbReference type="GO" id="GO:0003677">
    <property type="term" value="F:DNA binding"/>
    <property type="evidence" value="ECO:0007669"/>
    <property type="project" value="InterPro"/>
</dbReference>
<evidence type="ECO:0000256" key="1">
    <source>
        <dbReference type="ARBA" id="ARBA00010641"/>
    </source>
</evidence>
<dbReference type="SUPFAM" id="SSF88946">
    <property type="entry name" value="Sigma2 domain of RNA polymerase sigma factors"/>
    <property type="match status" value="1"/>
</dbReference>
<proteinExistence type="inferred from homology"/>
<comment type="caution">
    <text evidence="7">The sequence shown here is derived from an EMBL/GenBank/DDBJ whole genome shotgun (WGS) entry which is preliminary data.</text>
</comment>
<feature type="domain" description="RNA polymerase sigma factor 70 region 4 type 2" evidence="6">
    <location>
        <begin position="127"/>
        <end position="174"/>
    </location>
</feature>
<dbReference type="Gene3D" id="1.10.1740.10">
    <property type="match status" value="1"/>
</dbReference>
<dbReference type="PANTHER" id="PTHR43133">
    <property type="entry name" value="RNA POLYMERASE ECF-TYPE SIGMA FACTO"/>
    <property type="match status" value="1"/>
</dbReference>
<keyword evidence="3" id="KW-0731">Sigma factor</keyword>
<evidence type="ECO:0000313" key="8">
    <source>
        <dbReference type="Proteomes" id="UP000245391"/>
    </source>
</evidence>
<keyword evidence="4" id="KW-0804">Transcription</keyword>
<evidence type="ECO:0000256" key="3">
    <source>
        <dbReference type="ARBA" id="ARBA00023082"/>
    </source>
</evidence>
<evidence type="ECO:0000259" key="6">
    <source>
        <dbReference type="Pfam" id="PF08281"/>
    </source>
</evidence>
<dbReference type="GO" id="GO:0016987">
    <property type="term" value="F:sigma factor activity"/>
    <property type="evidence" value="ECO:0007669"/>
    <property type="project" value="UniProtKB-KW"/>
</dbReference>
<comment type="similarity">
    <text evidence="1">Belongs to the sigma-70 factor family. ECF subfamily.</text>
</comment>
<dbReference type="InterPro" id="IPR007627">
    <property type="entry name" value="RNA_pol_sigma70_r2"/>
</dbReference>
<dbReference type="Pfam" id="PF08281">
    <property type="entry name" value="Sigma70_r4_2"/>
    <property type="match status" value="1"/>
</dbReference>